<evidence type="ECO:0000256" key="2">
    <source>
        <dbReference type="ARBA" id="ARBA00023015"/>
    </source>
</evidence>
<evidence type="ECO:0000313" key="5">
    <source>
        <dbReference type="EMBL" id="TCX62863.1"/>
    </source>
</evidence>
<dbReference type="SMART" id="SM00420">
    <property type="entry name" value="HTH_DEOR"/>
    <property type="match status" value="1"/>
</dbReference>
<evidence type="ECO:0000259" key="4">
    <source>
        <dbReference type="PROSITE" id="PS51000"/>
    </source>
</evidence>
<sequence length="255" mass="26865">MLASQRKQQILQILAEEKQVMSGELSQRFNVSEDSIRRDLRELAAEGKLQRVHGGALPVSAAIAPIETRKSVQIASKQAVARAAAGLIQPGQVVIVDGGTTTAAMIGLLPADLSCTVVTHSPGIAVALVDHPRIEVILLGGKVFKHSVVAVGPETLEAMARINADVFFMGVTGVHPRAGFTTGDYEEAGIKRALAARAAETVVMASREKLNAASAFAIGELNLASTLIVDGEPDAALRQRLVQSGVEIVPVQRSR</sequence>
<proteinExistence type="predicted"/>
<evidence type="ECO:0000256" key="3">
    <source>
        <dbReference type="ARBA" id="ARBA00023163"/>
    </source>
</evidence>
<protein>
    <submittedName>
        <fullName evidence="5">DeoR/GlpR transcriptional regulator</fullName>
    </submittedName>
</protein>
<dbReference type="Pfam" id="PF08220">
    <property type="entry name" value="HTH_DeoR"/>
    <property type="match status" value="1"/>
</dbReference>
<dbReference type="SUPFAM" id="SSF46785">
    <property type="entry name" value="Winged helix' DNA-binding domain"/>
    <property type="match status" value="1"/>
</dbReference>
<comment type="caution">
    <text evidence="5">The sequence shown here is derived from an EMBL/GenBank/DDBJ whole genome shotgun (WGS) entry which is preliminary data.</text>
</comment>
<reference evidence="5" key="1">
    <citation type="submission" date="2019-01" db="EMBL/GenBank/DDBJ databases">
        <authorList>
            <person name="Lista F."/>
            <person name="Anselmo A."/>
        </authorList>
    </citation>
    <scope>NUCLEOTIDE SEQUENCE</scope>
    <source>
        <strain evidence="5">8S</strain>
    </source>
</reference>
<keyword evidence="2" id="KW-0805">Transcription regulation</keyword>
<dbReference type="PANTHER" id="PTHR30363:SF4">
    <property type="entry name" value="GLYCEROL-3-PHOSPHATE REGULON REPRESSOR"/>
    <property type="match status" value="1"/>
</dbReference>
<feature type="domain" description="HTH deoR-type" evidence="4">
    <location>
        <begin position="3"/>
        <end position="58"/>
    </location>
</feature>
<dbReference type="InterPro" id="IPR050313">
    <property type="entry name" value="Carb_Metab_HTH_regulators"/>
</dbReference>
<dbReference type="PROSITE" id="PS51000">
    <property type="entry name" value="HTH_DEOR_2"/>
    <property type="match status" value="1"/>
</dbReference>
<dbReference type="GO" id="GO:0003700">
    <property type="term" value="F:DNA-binding transcription factor activity"/>
    <property type="evidence" value="ECO:0007669"/>
    <property type="project" value="InterPro"/>
</dbReference>
<evidence type="ECO:0000256" key="1">
    <source>
        <dbReference type="ARBA" id="ARBA00022491"/>
    </source>
</evidence>
<name>A0A483KGH7_9ENTR</name>
<dbReference type="PANTHER" id="PTHR30363">
    <property type="entry name" value="HTH-TYPE TRANSCRIPTIONAL REGULATOR SRLR-RELATED"/>
    <property type="match status" value="1"/>
</dbReference>
<keyword evidence="3" id="KW-0804">Transcription</keyword>
<dbReference type="InterPro" id="IPR037171">
    <property type="entry name" value="NagB/RpiA_transferase-like"/>
</dbReference>
<dbReference type="InterPro" id="IPR001034">
    <property type="entry name" value="DeoR_HTH"/>
</dbReference>
<dbReference type="SMART" id="SM01134">
    <property type="entry name" value="DeoRC"/>
    <property type="match status" value="1"/>
</dbReference>
<dbReference type="InterPro" id="IPR014036">
    <property type="entry name" value="DeoR-like_C"/>
</dbReference>
<dbReference type="InterPro" id="IPR036388">
    <property type="entry name" value="WH-like_DNA-bd_sf"/>
</dbReference>
<keyword evidence="1" id="KW-0678">Repressor</keyword>
<dbReference type="AlphaFoldDB" id="A0A483KGH7"/>
<gene>
    <name evidence="5" type="ORF">ETE84_09155</name>
</gene>
<dbReference type="RefSeq" id="WP_049013174.1">
    <property type="nucleotide sequence ID" value="NZ_BQTW01000004.1"/>
</dbReference>
<organism evidence="5">
    <name type="scientific">Klebsiella quasipneumoniae</name>
    <dbReference type="NCBI Taxonomy" id="1463165"/>
    <lineage>
        <taxon>Bacteria</taxon>
        <taxon>Pseudomonadati</taxon>
        <taxon>Pseudomonadota</taxon>
        <taxon>Gammaproteobacteria</taxon>
        <taxon>Enterobacterales</taxon>
        <taxon>Enterobacteriaceae</taxon>
        <taxon>Klebsiella/Raoultella group</taxon>
        <taxon>Klebsiella</taxon>
        <taxon>Klebsiella pneumoniae complex</taxon>
    </lineage>
</organism>
<dbReference type="Gene3D" id="1.10.10.10">
    <property type="entry name" value="Winged helix-like DNA-binding domain superfamily/Winged helix DNA-binding domain"/>
    <property type="match status" value="1"/>
</dbReference>
<dbReference type="SUPFAM" id="SSF100950">
    <property type="entry name" value="NagB/RpiA/CoA transferase-like"/>
    <property type="match status" value="1"/>
</dbReference>
<dbReference type="Gene3D" id="3.40.50.1360">
    <property type="match status" value="1"/>
</dbReference>
<accession>A0A483KGH7</accession>
<dbReference type="PRINTS" id="PR00037">
    <property type="entry name" value="HTHLACR"/>
</dbReference>
<dbReference type="InterPro" id="IPR036390">
    <property type="entry name" value="WH_DNA-bd_sf"/>
</dbReference>
<dbReference type="Pfam" id="PF00455">
    <property type="entry name" value="DeoRC"/>
    <property type="match status" value="1"/>
</dbReference>
<dbReference type="EMBL" id="SDCO01000004">
    <property type="protein sequence ID" value="TCX62863.1"/>
    <property type="molecule type" value="Genomic_DNA"/>
</dbReference>